<evidence type="ECO:0000313" key="2">
    <source>
        <dbReference type="Proteomes" id="UP000271624"/>
    </source>
</evidence>
<gene>
    <name evidence="1" type="ORF">DSM106972_001940</name>
</gene>
<dbReference type="Proteomes" id="UP000271624">
    <property type="component" value="Unassembled WGS sequence"/>
</dbReference>
<dbReference type="EMBL" id="RSCL01000001">
    <property type="protein sequence ID" value="RUT09699.1"/>
    <property type="molecule type" value="Genomic_DNA"/>
</dbReference>
<reference evidence="1" key="1">
    <citation type="submission" date="2018-12" db="EMBL/GenBank/DDBJ databases">
        <authorList>
            <person name="Will S."/>
            <person name="Neumann-Schaal M."/>
            <person name="Henke P."/>
        </authorList>
    </citation>
    <scope>NUCLEOTIDE SEQUENCE</scope>
    <source>
        <strain evidence="1">PCC 7102</strain>
    </source>
</reference>
<keyword evidence="2" id="KW-1185">Reference proteome</keyword>
<dbReference type="AlphaFoldDB" id="A0A433VUD9"/>
<protein>
    <submittedName>
        <fullName evidence="1">Uncharacterized protein</fullName>
    </submittedName>
</protein>
<proteinExistence type="predicted"/>
<comment type="caution">
    <text evidence="1">The sequence shown here is derived from an EMBL/GenBank/DDBJ whole genome shotgun (WGS) entry which is preliminary data.</text>
</comment>
<reference evidence="1" key="2">
    <citation type="journal article" date="2019" name="Genome Biol. Evol.">
        <title>Day and night: Metabolic profiles and evolutionary relationships of six axenic non-marine cyanobacteria.</title>
        <authorList>
            <person name="Will S.E."/>
            <person name="Henke P."/>
            <person name="Boedeker C."/>
            <person name="Huang S."/>
            <person name="Brinkmann H."/>
            <person name="Rohde M."/>
            <person name="Jarek M."/>
            <person name="Friedl T."/>
            <person name="Seufert S."/>
            <person name="Schumacher M."/>
            <person name="Overmann J."/>
            <person name="Neumann-Schaal M."/>
            <person name="Petersen J."/>
        </authorList>
    </citation>
    <scope>NUCLEOTIDE SEQUENCE [LARGE SCALE GENOMIC DNA]</scope>
    <source>
        <strain evidence="1">PCC 7102</strain>
    </source>
</reference>
<dbReference type="RefSeq" id="WP_411675265.1">
    <property type="nucleotide sequence ID" value="NZ_RSCL01000001.1"/>
</dbReference>
<accession>A0A433VUD9</accession>
<evidence type="ECO:0000313" key="1">
    <source>
        <dbReference type="EMBL" id="RUT09699.1"/>
    </source>
</evidence>
<sequence>MITIETRQLANIATWMVPVKSTDLPTVLKGVFFMDGNPLPDHCITMYNLEWDKENLVLFLPVFAPLQWTFHKSIPGWLLLIGAQISRFSYKIQFEDKTLQRAQVTPLSFGITIPKWLVNATMYQDTNSNNGDTWQRKNLWFGGTVRIGEYTLRRVVDENGCYTNAFQDMLTKVKSECLVILP</sequence>
<name>A0A433VUD9_9CYAN</name>
<organism evidence="1 2">
    <name type="scientific">Dulcicalothrix desertica PCC 7102</name>
    <dbReference type="NCBI Taxonomy" id="232991"/>
    <lineage>
        <taxon>Bacteria</taxon>
        <taxon>Bacillati</taxon>
        <taxon>Cyanobacteriota</taxon>
        <taxon>Cyanophyceae</taxon>
        <taxon>Nostocales</taxon>
        <taxon>Calotrichaceae</taxon>
        <taxon>Dulcicalothrix</taxon>
    </lineage>
</organism>